<accession>A0A0G4EUG0</accession>
<name>A0A0G4EUG0_VITBC</name>
<dbReference type="InterPro" id="IPR036770">
    <property type="entry name" value="Ankyrin_rpt-contain_sf"/>
</dbReference>
<feature type="compositionally biased region" description="Basic residues" evidence="1">
    <location>
        <begin position="51"/>
        <end position="62"/>
    </location>
</feature>
<dbReference type="PhylomeDB" id="A0A0G4EUG0"/>
<dbReference type="AlphaFoldDB" id="A0A0G4EUG0"/>
<dbReference type="EMBL" id="CDMY01000311">
    <property type="protein sequence ID" value="CEM01845.1"/>
    <property type="molecule type" value="Genomic_DNA"/>
</dbReference>
<dbReference type="SUPFAM" id="SSF48403">
    <property type="entry name" value="Ankyrin repeat"/>
    <property type="match status" value="1"/>
</dbReference>
<dbReference type="Gene3D" id="1.25.40.20">
    <property type="entry name" value="Ankyrin repeat-containing domain"/>
    <property type="match status" value="1"/>
</dbReference>
<evidence type="ECO:0000313" key="3">
    <source>
        <dbReference type="Proteomes" id="UP000041254"/>
    </source>
</evidence>
<gene>
    <name evidence="2" type="ORF">Vbra_13311</name>
</gene>
<keyword evidence="3" id="KW-1185">Reference proteome</keyword>
<feature type="compositionally biased region" description="Pro residues" evidence="1">
    <location>
        <begin position="101"/>
        <end position="116"/>
    </location>
</feature>
<evidence type="ECO:0000313" key="2">
    <source>
        <dbReference type="EMBL" id="CEM01845.1"/>
    </source>
</evidence>
<dbReference type="VEuPathDB" id="CryptoDB:Vbra_13311"/>
<dbReference type="InParanoid" id="A0A0G4EUG0"/>
<dbReference type="Proteomes" id="UP000041254">
    <property type="component" value="Unassembled WGS sequence"/>
</dbReference>
<organism evidence="2 3">
    <name type="scientific">Vitrella brassicaformis (strain CCMP3155)</name>
    <dbReference type="NCBI Taxonomy" id="1169540"/>
    <lineage>
        <taxon>Eukaryota</taxon>
        <taxon>Sar</taxon>
        <taxon>Alveolata</taxon>
        <taxon>Colpodellida</taxon>
        <taxon>Vitrellaceae</taxon>
        <taxon>Vitrella</taxon>
    </lineage>
</organism>
<evidence type="ECO:0000256" key="1">
    <source>
        <dbReference type="SAM" id="MobiDB-lite"/>
    </source>
</evidence>
<sequence length="503" mass="55690">MALQASSSTSSFSCCWDYFKFMTTPAHQNTDQEALTEAVPRHRPVLPEVPRRHRRCPRHRPHLPTEAPRRARRQRPQTHPQPQPQQAPQPAHPQPAITATAPPPIIAPVPAPVPPPQRAIVPAPPHPDRITPHQRAIRNRIVQLIETGNDAAAGSEAVRLIRNNRDVPLAGKDLFRRLAAYARLLPSEQKFRIATAILDHQPALANEIDEHPHQSGQVAIHHFSQYPLLFDGHQEALLRLLVAKGGAGIVSLRDDNDRLPLHIAAASYHDDCTTTRWLCENGAAVDINTPNGDNLTPLRLDADKNDPAWGSPLYRRLTLLEFGASVAGAGVRPLPVPHRVLWEEKILDAYRHHLEWSLIKRILAIATTALGAQQIPLPAGVLQRVLEMAVPQLPTIADPPLSTRINTALLAFLDAATREDSQRELRSGVGGFRCFRALTGLRSRPVSLCTVVNRAIRDEARRYGLTLGRIRGQSSDAANNGAGWDWRRLGVVKEGVFKPLYLS</sequence>
<protein>
    <submittedName>
        <fullName evidence="2">Uncharacterized protein</fullName>
    </submittedName>
</protein>
<feature type="compositionally biased region" description="Pro residues" evidence="1">
    <location>
        <begin position="79"/>
        <end position="93"/>
    </location>
</feature>
<feature type="region of interest" description="Disordered" evidence="1">
    <location>
        <begin position="32"/>
        <end position="116"/>
    </location>
</feature>
<proteinExistence type="predicted"/>
<reference evidence="2 3" key="1">
    <citation type="submission" date="2014-11" db="EMBL/GenBank/DDBJ databases">
        <authorList>
            <person name="Zhu J."/>
            <person name="Qi W."/>
            <person name="Song R."/>
        </authorList>
    </citation>
    <scope>NUCLEOTIDE SEQUENCE [LARGE SCALE GENOMIC DNA]</scope>
</reference>